<dbReference type="KEGG" id="sedi:EBB79_16565"/>
<gene>
    <name evidence="2" type="ORF">EBB79_16565</name>
</gene>
<name>A0A3T0N5L6_9RHOB</name>
<dbReference type="Proteomes" id="UP000283063">
    <property type="component" value="Chromosome"/>
</dbReference>
<feature type="signal peptide" evidence="1">
    <location>
        <begin position="1"/>
        <end position="21"/>
    </location>
</feature>
<feature type="chain" id="PRO_5019311988" evidence="1">
    <location>
        <begin position="22"/>
        <end position="96"/>
    </location>
</feature>
<accession>A0A3T0N5L6</accession>
<dbReference type="RefSeq" id="WP_127749881.1">
    <property type="nucleotide sequence ID" value="NZ_CP033219.1"/>
</dbReference>
<organism evidence="2 3">
    <name type="scientific">Parasedimentitalea marina</name>
    <dbReference type="NCBI Taxonomy" id="2483033"/>
    <lineage>
        <taxon>Bacteria</taxon>
        <taxon>Pseudomonadati</taxon>
        <taxon>Pseudomonadota</taxon>
        <taxon>Alphaproteobacteria</taxon>
        <taxon>Rhodobacterales</taxon>
        <taxon>Paracoccaceae</taxon>
        <taxon>Parasedimentitalea</taxon>
    </lineage>
</organism>
<reference evidence="2 3" key="1">
    <citation type="submission" date="2018-10" db="EMBL/GenBank/DDBJ databases">
        <title>Parasedimentitalea marina sp. nov., a psychrophilic bacterium isolated from deep seawater of the New Britain Trench.</title>
        <authorList>
            <person name="Cao J."/>
        </authorList>
    </citation>
    <scope>NUCLEOTIDE SEQUENCE [LARGE SCALE GENOMIC DNA]</scope>
    <source>
        <strain evidence="2 3">W43</strain>
    </source>
</reference>
<sequence>MTNPFIVTFLVLSTFGAPVMAQTGTATPQAQPVQNTQLDCDDPANAEAEACLALPGDGATNFVPLIAPLVGLAGIAAAAGGGSTTSTTSTPSTVSP</sequence>
<evidence type="ECO:0000313" key="3">
    <source>
        <dbReference type="Proteomes" id="UP000283063"/>
    </source>
</evidence>
<keyword evidence="3" id="KW-1185">Reference proteome</keyword>
<dbReference type="AlphaFoldDB" id="A0A3T0N5L6"/>
<proteinExistence type="predicted"/>
<keyword evidence="1" id="KW-0732">Signal</keyword>
<evidence type="ECO:0000313" key="2">
    <source>
        <dbReference type="EMBL" id="AZV79330.1"/>
    </source>
</evidence>
<protein>
    <submittedName>
        <fullName evidence="2">Uncharacterized protein</fullName>
    </submittedName>
</protein>
<evidence type="ECO:0000256" key="1">
    <source>
        <dbReference type="SAM" id="SignalP"/>
    </source>
</evidence>
<dbReference type="EMBL" id="CP033219">
    <property type="protein sequence ID" value="AZV79330.1"/>
    <property type="molecule type" value="Genomic_DNA"/>
</dbReference>